<keyword evidence="9 11" id="KW-0472">Membrane</keyword>
<reference evidence="13 14" key="1">
    <citation type="submission" date="2019-07" db="EMBL/GenBank/DDBJ databases">
        <title>Genome sequencing of lignin-degrading bacterial isolates.</title>
        <authorList>
            <person name="Gladden J."/>
        </authorList>
    </citation>
    <scope>NUCLEOTIDE SEQUENCE [LARGE SCALE GENOMIC DNA]</scope>
    <source>
        <strain evidence="13 14">J19</strain>
    </source>
</reference>
<evidence type="ECO:0000259" key="12">
    <source>
        <dbReference type="PROSITE" id="PS52015"/>
    </source>
</evidence>
<dbReference type="InterPro" id="IPR037682">
    <property type="entry name" value="TonB_C"/>
</dbReference>
<dbReference type="Pfam" id="PF03544">
    <property type="entry name" value="TonB_C"/>
    <property type="match status" value="1"/>
</dbReference>
<comment type="similarity">
    <text evidence="2">Belongs to the TonB family.</text>
</comment>
<feature type="transmembrane region" description="Helical" evidence="11">
    <location>
        <begin position="21"/>
        <end position="42"/>
    </location>
</feature>
<dbReference type="GO" id="GO:0055085">
    <property type="term" value="P:transmembrane transport"/>
    <property type="evidence" value="ECO:0007669"/>
    <property type="project" value="InterPro"/>
</dbReference>
<dbReference type="Gene3D" id="3.30.1150.10">
    <property type="match status" value="1"/>
</dbReference>
<keyword evidence="3" id="KW-0813">Transport</keyword>
<keyword evidence="8 11" id="KW-1133">Transmembrane helix</keyword>
<evidence type="ECO:0000256" key="3">
    <source>
        <dbReference type="ARBA" id="ARBA00022448"/>
    </source>
</evidence>
<dbReference type="InterPro" id="IPR006260">
    <property type="entry name" value="TonB/TolA_C"/>
</dbReference>
<keyword evidence="7" id="KW-0653">Protein transport</keyword>
<feature type="domain" description="TonB C-terminal" evidence="12">
    <location>
        <begin position="70"/>
        <end position="162"/>
    </location>
</feature>
<dbReference type="AlphaFoldDB" id="A0A562D5L6"/>
<evidence type="ECO:0000256" key="4">
    <source>
        <dbReference type="ARBA" id="ARBA00022475"/>
    </source>
</evidence>
<keyword evidence="14" id="KW-1185">Reference proteome</keyword>
<dbReference type="GO" id="GO:0031992">
    <property type="term" value="F:energy transducer activity"/>
    <property type="evidence" value="ECO:0007669"/>
    <property type="project" value="TreeGrafter"/>
</dbReference>
<comment type="caution">
    <text evidence="13">The sequence shown here is derived from an EMBL/GenBank/DDBJ whole genome shotgun (WGS) entry which is preliminary data.</text>
</comment>
<evidence type="ECO:0000256" key="2">
    <source>
        <dbReference type="ARBA" id="ARBA00006555"/>
    </source>
</evidence>
<accession>A0A562D5L6</accession>
<dbReference type="EMBL" id="VLJS01000100">
    <property type="protein sequence ID" value="TWH04840.1"/>
    <property type="molecule type" value="Genomic_DNA"/>
</dbReference>
<keyword evidence="6 11" id="KW-0812">Transmembrane</keyword>
<dbReference type="RefSeq" id="WP_051403633.1">
    <property type="nucleotide sequence ID" value="NZ_VLJS01000100.1"/>
</dbReference>
<evidence type="ECO:0000256" key="9">
    <source>
        <dbReference type="ARBA" id="ARBA00023136"/>
    </source>
</evidence>
<comment type="subcellular location">
    <subcellularLocation>
        <location evidence="1">Cell inner membrane</location>
        <topology evidence="1">Single-pass membrane protein</topology>
        <orientation evidence="1">Periplasmic side</orientation>
    </subcellularLocation>
</comment>
<feature type="region of interest" description="Disordered" evidence="10">
    <location>
        <begin position="53"/>
        <end position="91"/>
    </location>
</feature>
<evidence type="ECO:0000256" key="11">
    <source>
        <dbReference type="SAM" id="Phobius"/>
    </source>
</evidence>
<keyword evidence="5" id="KW-0997">Cell inner membrane</keyword>
<proteinExistence type="inferred from homology"/>
<evidence type="ECO:0000256" key="7">
    <source>
        <dbReference type="ARBA" id="ARBA00022927"/>
    </source>
</evidence>
<dbReference type="Proteomes" id="UP000321583">
    <property type="component" value="Unassembled WGS sequence"/>
</dbReference>
<evidence type="ECO:0000256" key="1">
    <source>
        <dbReference type="ARBA" id="ARBA00004383"/>
    </source>
</evidence>
<evidence type="ECO:0000313" key="13">
    <source>
        <dbReference type="EMBL" id="TWH04840.1"/>
    </source>
</evidence>
<dbReference type="PANTHER" id="PTHR33446:SF2">
    <property type="entry name" value="PROTEIN TONB"/>
    <property type="match status" value="1"/>
</dbReference>
<dbReference type="SUPFAM" id="SSF74653">
    <property type="entry name" value="TolA/TonB C-terminal domain"/>
    <property type="match status" value="1"/>
</dbReference>
<dbReference type="PANTHER" id="PTHR33446">
    <property type="entry name" value="PROTEIN TONB-RELATED"/>
    <property type="match status" value="1"/>
</dbReference>
<dbReference type="GO" id="GO:0098797">
    <property type="term" value="C:plasma membrane protein complex"/>
    <property type="evidence" value="ECO:0007669"/>
    <property type="project" value="TreeGrafter"/>
</dbReference>
<name>A0A562D5L6_9GAMM</name>
<gene>
    <name evidence="13" type="ORF">L613_006800000150</name>
</gene>
<keyword evidence="4" id="KW-1003">Cell membrane</keyword>
<dbReference type="NCBIfam" id="TIGR01352">
    <property type="entry name" value="tonB_Cterm"/>
    <property type="match status" value="1"/>
</dbReference>
<evidence type="ECO:0000256" key="8">
    <source>
        <dbReference type="ARBA" id="ARBA00022989"/>
    </source>
</evidence>
<dbReference type="InterPro" id="IPR051045">
    <property type="entry name" value="TonB-dependent_transducer"/>
</dbReference>
<sequence>MATYFDTGRAGLRAALSRHALALRAAMLGLALLAAALAWLALREANPVAAGDQPQYYDGLPASPSTALETDRPPRPLAGNPVPSYPRSALRNGSEGDVVVAIIVGSDGRPVDVQVVARGGSEDPAFDRAAMAAARQWRFEPAMRDGQAVPSTVHLPVEFRRE</sequence>
<evidence type="ECO:0000256" key="6">
    <source>
        <dbReference type="ARBA" id="ARBA00022692"/>
    </source>
</evidence>
<organism evidence="13 14">
    <name type="scientific">Pseudoxanthomonas taiwanensis J19</name>
    <dbReference type="NCBI Taxonomy" id="935569"/>
    <lineage>
        <taxon>Bacteria</taxon>
        <taxon>Pseudomonadati</taxon>
        <taxon>Pseudomonadota</taxon>
        <taxon>Gammaproteobacteria</taxon>
        <taxon>Lysobacterales</taxon>
        <taxon>Lysobacteraceae</taxon>
        <taxon>Pseudoxanthomonas</taxon>
    </lineage>
</organism>
<dbReference type="OrthoDB" id="9792439at2"/>
<protein>
    <submittedName>
        <fullName evidence="13">Protein TonB</fullName>
    </submittedName>
</protein>
<evidence type="ECO:0000313" key="14">
    <source>
        <dbReference type="Proteomes" id="UP000321583"/>
    </source>
</evidence>
<evidence type="ECO:0000256" key="5">
    <source>
        <dbReference type="ARBA" id="ARBA00022519"/>
    </source>
</evidence>
<evidence type="ECO:0000256" key="10">
    <source>
        <dbReference type="SAM" id="MobiDB-lite"/>
    </source>
</evidence>
<dbReference type="PROSITE" id="PS52015">
    <property type="entry name" value="TONB_CTD"/>
    <property type="match status" value="1"/>
</dbReference>
<dbReference type="GO" id="GO:0015031">
    <property type="term" value="P:protein transport"/>
    <property type="evidence" value="ECO:0007669"/>
    <property type="project" value="UniProtKB-KW"/>
</dbReference>